<accession>A0A0K9Q5P8</accession>
<dbReference type="InterPro" id="IPR006566">
    <property type="entry name" value="FBD"/>
</dbReference>
<comment type="caution">
    <text evidence="2">The sequence shown here is derived from an EMBL/GenBank/DDBJ whole genome shotgun (WGS) entry which is preliminary data.</text>
</comment>
<dbReference type="Gene3D" id="3.80.10.10">
    <property type="entry name" value="Ribonuclease Inhibitor"/>
    <property type="match status" value="1"/>
</dbReference>
<dbReference type="OrthoDB" id="1163429at2759"/>
<dbReference type="STRING" id="29655.A0A0K9Q5P8"/>
<dbReference type="InterPro" id="IPR036047">
    <property type="entry name" value="F-box-like_dom_sf"/>
</dbReference>
<dbReference type="Pfam" id="PF00646">
    <property type="entry name" value="F-box"/>
    <property type="match status" value="1"/>
</dbReference>
<dbReference type="AlphaFoldDB" id="A0A0K9Q5P8"/>
<dbReference type="Proteomes" id="UP000036987">
    <property type="component" value="Unassembled WGS sequence"/>
</dbReference>
<dbReference type="InterPro" id="IPR053781">
    <property type="entry name" value="F-box_AtFBL13-like"/>
</dbReference>
<dbReference type="InterPro" id="IPR055411">
    <property type="entry name" value="LRR_FXL15/At3g58940/PEG3-like"/>
</dbReference>
<dbReference type="PROSITE" id="PS50181">
    <property type="entry name" value="FBOX"/>
    <property type="match status" value="1"/>
</dbReference>
<dbReference type="InterPro" id="IPR001810">
    <property type="entry name" value="F-box_dom"/>
</dbReference>
<dbReference type="SUPFAM" id="SSF81383">
    <property type="entry name" value="F-box domain"/>
    <property type="match status" value="1"/>
</dbReference>
<reference evidence="3" key="1">
    <citation type="journal article" date="2016" name="Nature">
        <title>The genome of the seagrass Zostera marina reveals angiosperm adaptation to the sea.</title>
        <authorList>
            <person name="Olsen J.L."/>
            <person name="Rouze P."/>
            <person name="Verhelst B."/>
            <person name="Lin Y.-C."/>
            <person name="Bayer T."/>
            <person name="Collen J."/>
            <person name="Dattolo E."/>
            <person name="De Paoli E."/>
            <person name="Dittami S."/>
            <person name="Maumus F."/>
            <person name="Michel G."/>
            <person name="Kersting A."/>
            <person name="Lauritano C."/>
            <person name="Lohaus R."/>
            <person name="Toepel M."/>
            <person name="Tonon T."/>
            <person name="Vanneste K."/>
            <person name="Amirebrahimi M."/>
            <person name="Brakel J."/>
            <person name="Bostroem C."/>
            <person name="Chovatia M."/>
            <person name="Grimwood J."/>
            <person name="Jenkins J.W."/>
            <person name="Jueterbock A."/>
            <person name="Mraz A."/>
            <person name="Stam W.T."/>
            <person name="Tice H."/>
            <person name="Bornberg-Bauer E."/>
            <person name="Green P.J."/>
            <person name="Pearson G.A."/>
            <person name="Procaccini G."/>
            <person name="Duarte C.M."/>
            <person name="Schmutz J."/>
            <person name="Reusch T.B.H."/>
            <person name="Van de Peer Y."/>
        </authorList>
    </citation>
    <scope>NUCLEOTIDE SEQUENCE [LARGE SCALE GENOMIC DNA]</scope>
    <source>
        <strain evidence="3">cv. Finnish</strain>
    </source>
</reference>
<evidence type="ECO:0000313" key="2">
    <source>
        <dbReference type="EMBL" id="KMZ76539.1"/>
    </source>
</evidence>
<keyword evidence="3" id="KW-1185">Reference proteome</keyword>
<feature type="domain" description="F-box" evidence="1">
    <location>
        <begin position="5"/>
        <end position="56"/>
    </location>
</feature>
<dbReference type="CDD" id="cd22160">
    <property type="entry name" value="F-box_AtFBL13-like"/>
    <property type="match status" value="1"/>
</dbReference>
<dbReference type="Pfam" id="PF24758">
    <property type="entry name" value="LRR_At5g56370"/>
    <property type="match status" value="1"/>
</dbReference>
<dbReference type="InterPro" id="IPR053772">
    <property type="entry name" value="At1g61320/At1g61330-like"/>
</dbReference>
<protein>
    <recommendedName>
        <fullName evidence="1">F-box domain-containing protein</fullName>
    </recommendedName>
</protein>
<dbReference type="PANTHER" id="PTHR34145:SF28">
    <property type="entry name" value="F-BOX DOMAIN-CONTAINING PROTEIN"/>
    <property type="match status" value="1"/>
</dbReference>
<evidence type="ECO:0000259" key="1">
    <source>
        <dbReference type="PROSITE" id="PS50181"/>
    </source>
</evidence>
<dbReference type="PANTHER" id="PTHR34145">
    <property type="entry name" value="OS02G0105600 PROTEIN"/>
    <property type="match status" value="1"/>
</dbReference>
<dbReference type="SUPFAM" id="SSF52047">
    <property type="entry name" value="RNI-like"/>
    <property type="match status" value="1"/>
</dbReference>
<dbReference type="InterPro" id="IPR032675">
    <property type="entry name" value="LRR_dom_sf"/>
</dbReference>
<name>A0A0K9Q5P8_ZOSMR</name>
<proteinExistence type="predicted"/>
<evidence type="ECO:0000313" key="3">
    <source>
        <dbReference type="Proteomes" id="UP000036987"/>
    </source>
</evidence>
<dbReference type="EMBL" id="LFYR01000012">
    <property type="protein sequence ID" value="KMZ76539.1"/>
    <property type="molecule type" value="Genomic_DNA"/>
</dbReference>
<dbReference type="SMART" id="SM00256">
    <property type="entry name" value="FBOX"/>
    <property type="match status" value="1"/>
</dbReference>
<organism evidence="2 3">
    <name type="scientific">Zostera marina</name>
    <name type="common">Eelgrass</name>
    <dbReference type="NCBI Taxonomy" id="29655"/>
    <lineage>
        <taxon>Eukaryota</taxon>
        <taxon>Viridiplantae</taxon>
        <taxon>Streptophyta</taxon>
        <taxon>Embryophyta</taxon>
        <taxon>Tracheophyta</taxon>
        <taxon>Spermatophyta</taxon>
        <taxon>Magnoliopsida</taxon>
        <taxon>Liliopsida</taxon>
        <taxon>Zosteraceae</taxon>
        <taxon>Zostera</taxon>
    </lineage>
</organism>
<gene>
    <name evidence="2" type="ORF">ZOSMA_100G00340</name>
</gene>
<sequence>MENFNDRLSSLPSEIIQMIFSNLSLNDTIKTSILSKQWRYKWRIIPNLVFDLHDDLKAFPQSANESYDDQISKMIHKVNKVLSLHIGDIWSFQFRTHVDVFSNMDIWLQYLVLFNLEQLAIDIDLSLQKCYRIPYVVFDYQKLVILNLSRCQIELPASFEGFKNLTTLYLNHVEFVCDDAMEKLVWNCPLLYCIVIMHCSNCGIMKIHAPELRLLKIIGKFSLLNFLETPSTITYVKIGLTQFSPCNFTNLLSVFSNVEHLYLHNRTVSLLAEIERFKFSCGMYKMMKTLEIFWTLDNVKEIEFGLYIIWKAPSLKKLIIKCVYEDRIANENIVFNYYIAPLIKMNHSLEQLQIFEMEHVRGTKIELNFIRYVLQNTPLLQQMKITAEPLIQASDNHLQWVNKMPKTNINHNTRILLKDVNRITLKQIDFNATDLSSSEDDKPTPRINAKMVSNPGKKTIYQIFINKQTPPKNRHKMRKPFSRARRWYWVEYKRFYLNAKDQHIESVPNLKIAKGSKHQIRKEIKNHNKNTRVIPPCADSTSEEDVNRLIRILPTFDFYFDFGSVIKYQKAMEMAGDFPLVEFKKVEQYLESIRYSPIK</sequence>
<dbReference type="Pfam" id="PF08387">
    <property type="entry name" value="FBD"/>
    <property type="match status" value="1"/>
</dbReference>
<dbReference type="Gene3D" id="1.20.1280.50">
    <property type="match status" value="1"/>
</dbReference>